<dbReference type="OrthoDB" id="1913956at2759"/>
<organism evidence="1 2">
    <name type="scientific">Striga asiatica</name>
    <name type="common">Asiatic witchweed</name>
    <name type="synonym">Buchnera asiatica</name>
    <dbReference type="NCBI Taxonomy" id="4170"/>
    <lineage>
        <taxon>Eukaryota</taxon>
        <taxon>Viridiplantae</taxon>
        <taxon>Streptophyta</taxon>
        <taxon>Embryophyta</taxon>
        <taxon>Tracheophyta</taxon>
        <taxon>Spermatophyta</taxon>
        <taxon>Magnoliopsida</taxon>
        <taxon>eudicotyledons</taxon>
        <taxon>Gunneridae</taxon>
        <taxon>Pentapetalae</taxon>
        <taxon>asterids</taxon>
        <taxon>lamiids</taxon>
        <taxon>Lamiales</taxon>
        <taxon>Orobanchaceae</taxon>
        <taxon>Buchnereae</taxon>
        <taxon>Striga</taxon>
    </lineage>
</organism>
<dbReference type="SUPFAM" id="SSF49899">
    <property type="entry name" value="Concanavalin A-like lectins/glucanases"/>
    <property type="match status" value="1"/>
</dbReference>
<evidence type="ECO:0000313" key="1">
    <source>
        <dbReference type="EMBL" id="GER28803.1"/>
    </source>
</evidence>
<dbReference type="AlphaFoldDB" id="A0A5A7P7J2"/>
<dbReference type="GO" id="GO:0016301">
    <property type="term" value="F:kinase activity"/>
    <property type="evidence" value="ECO:0007669"/>
    <property type="project" value="UniProtKB-KW"/>
</dbReference>
<keyword evidence="1" id="KW-0808">Transferase</keyword>
<accession>A0A5A7P7J2</accession>
<keyword evidence="2" id="KW-1185">Reference proteome</keyword>
<keyword evidence="1" id="KW-0418">Kinase</keyword>
<dbReference type="Proteomes" id="UP000325081">
    <property type="component" value="Unassembled WGS sequence"/>
</dbReference>
<sequence>MYWHTAGLVWAWPKSTRTRTVPTSLPSFQVDSPATISNGALQVTPDSASADFNPFNNSGRVLLLRRFKLWHDATAPAASFNTLDLLRRVTQTTPRTVIYFEAPMTCNMPA</sequence>
<comment type="caution">
    <text evidence="1">The sequence shown here is derived from an EMBL/GenBank/DDBJ whole genome shotgun (WGS) entry which is preliminary data.</text>
</comment>
<dbReference type="InterPro" id="IPR013320">
    <property type="entry name" value="ConA-like_dom_sf"/>
</dbReference>
<proteinExistence type="predicted"/>
<gene>
    <name evidence="1" type="ORF">STAS_04626</name>
</gene>
<evidence type="ECO:0000313" key="2">
    <source>
        <dbReference type="Proteomes" id="UP000325081"/>
    </source>
</evidence>
<reference evidence="2" key="1">
    <citation type="journal article" date="2019" name="Curr. Biol.">
        <title>Genome Sequence of Striga asiatica Provides Insight into the Evolution of Plant Parasitism.</title>
        <authorList>
            <person name="Yoshida S."/>
            <person name="Kim S."/>
            <person name="Wafula E.K."/>
            <person name="Tanskanen J."/>
            <person name="Kim Y.M."/>
            <person name="Honaas L."/>
            <person name="Yang Z."/>
            <person name="Spallek T."/>
            <person name="Conn C.E."/>
            <person name="Ichihashi Y."/>
            <person name="Cheong K."/>
            <person name="Cui S."/>
            <person name="Der J.P."/>
            <person name="Gundlach H."/>
            <person name="Jiao Y."/>
            <person name="Hori C."/>
            <person name="Ishida J.K."/>
            <person name="Kasahara H."/>
            <person name="Kiba T."/>
            <person name="Kim M.S."/>
            <person name="Koo N."/>
            <person name="Laohavisit A."/>
            <person name="Lee Y.H."/>
            <person name="Lumba S."/>
            <person name="McCourt P."/>
            <person name="Mortimer J.C."/>
            <person name="Mutuku J.M."/>
            <person name="Nomura T."/>
            <person name="Sasaki-Sekimoto Y."/>
            <person name="Seto Y."/>
            <person name="Wang Y."/>
            <person name="Wakatake T."/>
            <person name="Sakakibara H."/>
            <person name="Demura T."/>
            <person name="Yamaguchi S."/>
            <person name="Yoneyama K."/>
            <person name="Manabe R.I."/>
            <person name="Nelson D.C."/>
            <person name="Schulman A.H."/>
            <person name="Timko M.P."/>
            <person name="dePamphilis C.W."/>
            <person name="Choi D."/>
            <person name="Shirasu K."/>
        </authorList>
    </citation>
    <scope>NUCLEOTIDE SEQUENCE [LARGE SCALE GENOMIC DNA]</scope>
    <source>
        <strain evidence="2">cv. UVA1</strain>
    </source>
</reference>
<protein>
    <submittedName>
        <fullName evidence="1">Lectin-like protein kinase</fullName>
    </submittedName>
</protein>
<dbReference type="Gene3D" id="2.60.120.200">
    <property type="match status" value="1"/>
</dbReference>
<dbReference type="EMBL" id="BKCP01003224">
    <property type="protein sequence ID" value="GER28803.1"/>
    <property type="molecule type" value="Genomic_DNA"/>
</dbReference>
<name>A0A5A7P7J2_STRAF</name>